<dbReference type="CDD" id="cd02440">
    <property type="entry name" value="AdoMet_MTases"/>
    <property type="match status" value="1"/>
</dbReference>
<gene>
    <name evidence="3" type="primary">LOC110973127</name>
</gene>
<keyword evidence="2" id="KW-1185">Reference proteome</keyword>
<feature type="domain" description="Methyltransferase type 11" evidence="1">
    <location>
        <begin position="177"/>
        <end position="272"/>
    </location>
</feature>
<dbReference type="KEGG" id="aplc:110973127"/>
<sequence length="401" mass="45717">MISLRLHYVHVMLDVTRRATARSCAVGSEQQRHLFRWHKLNDLVHSTGAIYAVTRMKPNISSTGYANTKGISVERQIKGLRFCHVSAHRYQPTVGEGCPPLKTHTRLYCKLPERPVSDPCRVQPMAHKSIDFIQYWIKTKIYLSTSRDCHGDDRYYHHSVIMRNIDKLNLRPDDVMLDVGCSTGEETKALASKVGSATGIDSSEEMVAFARANNLAPNVSYSLGDAQTIGNHPEWQERFDKAVSFFVLHWCPDHAEALRNILACLKPGGEALLIVINRTTLISEVHRFLNSHVKWGHYVTGFENTYSFWDRSVAETEELLATCGWTNLRCEIQHHLPSTEFQTKLFMKTSLGISSLIPESEQEAYFEDIWQWALSRYEVETQAGYVFLPIDLMVMQASKPL</sequence>
<dbReference type="OMA" id="STSRDCH"/>
<proteinExistence type="predicted"/>
<dbReference type="Pfam" id="PF08241">
    <property type="entry name" value="Methyltransf_11"/>
    <property type="match status" value="1"/>
</dbReference>
<dbReference type="InterPro" id="IPR029063">
    <property type="entry name" value="SAM-dependent_MTases_sf"/>
</dbReference>
<organism evidence="2 3">
    <name type="scientific">Acanthaster planci</name>
    <name type="common">Crown-of-thorns starfish</name>
    <dbReference type="NCBI Taxonomy" id="133434"/>
    <lineage>
        <taxon>Eukaryota</taxon>
        <taxon>Metazoa</taxon>
        <taxon>Echinodermata</taxon>
        <taxon>Eleutherozoa</taxon>
        <taxon>Asterozoa</taxon>
        <taxon>Asteroidea</taxon>
        <taxon>Valvatacea</taxon>
        <taxon>Valvatida</taxon>
        <taxon>Acanthasteridae</taxon>
        <taxon>Acanthaster</taxon>
    </lineage>
</organism>
<dbReference type="GO" id="GO:0008757">
    <property type="term" value="F:S-adenosylmethionine-dependent methyltransferase activity"/>
    <property type="evidence" value="ECO:0007669"/>
    <property type="project" value="InterPro"/>
</dbReference>
<reference evidence="3" key="1">
    <citation type="submission" date="2025-08" db="UniProtKB">
        <authorList>
            <consortium name="RefSeq"/>
        </authorList>
    </citation>
    <scope>IDENTIFICATION</scope>
</reference>
<dbReference type="AlphaFoldDB" id="A0A8B7XGW9"/>
<dbReference type="RefSeq" id="XP_022079367.1">
    <property type="nucleotide sequence ID" value="XM_022223675.1"/>
</dbReference>
<accession>A0A8B7XGW9</accession>
<evidence type="ECO:0000313" key="3">
    <source>
        <dbReference type="RefSeq" id="XP_022079367.1"/>
    </source>
</evidence>
<dbReference type="SUPFAM" id="SSF53335">
    <property type="entry name" value="S-adenosyl-L-methionine-dependent methyltransferases"/>
    <property type="match status" value="1"/>
</dbReference>
<name>A0A8B7XGW9_ACAPL</name>
<evidence type="ECO:0000259" key="1">
    <source>
        <dbReference type="Pfam" id="PF08241"/>
    </source>
</evidence>
<dbReference type="OrthoDB" id="66144at2759"/>
<dbReference type="InterPro" id="IPR013216">
    <property type="entry name" value="Methyltransf_11"/>
</dbReference>
<dbReference type="PANTHER" id="PTHR43861:SF1">
    <property type="entry name" value="TRANS-ACONITATE 2-METHYLTRANSFERASE"/>
    <property type="match status" value="1"/>
</dbReference>
<protein>
    <submittedName>
        <fullName evidence="3">Uncharacterized protein LOC110973127</fullName>
    </submittedName>
</protein>
<dbReference type="Gene3D" id="3.40.50.150">
    <property type="entry name" value="Vaccinia Virus protein VP39"/>
    <property type="match status" value="1"/>
</dbReference>
<dbReference type="GeneID" id="110973127"/>
<evidence type="ECO:0000313" key="2">
    <source>
        <dbReference type="Proteomes" id="UP000694845"/>
    </source>
</evidence>
<dbReference type="Proteomes" id="UP000694845">
    <property type="component" value="Unplaced"/>
</dbReference>
<dbReference type="PANTHER" id="PTHR43861">
    <property type="entry name" value="TRANS-ACONITATE 2-METHYLTRANSFERASE-RELATED"/>
    <property type="match status" value="1"/>
</dbReference>